<evidence type="ECO:0000256" key="4">
    <source>
        <dbReference type="ARBA" id="ARBA00023002"/>
    </source>
</evidence>
<dbReference type="Gene3D" id="3.50.50.60">
    <property type="entry name" value="FAD/NAD(P)-binding domain"/>
    <property type="match status" value="1"/>
</dbReference>
<gene>
    <name evidence="5" type="ORF">AWC38_SpisGene14082</name>
</gene>
<evidence type="ECO:0000313" key="5">
    <source>
        <dbReference type="EMBL" id="PFX21426.1"/>
    </source>
</evidence>
<dbReference type="InterPro" id="IPR036188">
    <property type="entry name" value="FAD/NAD-bd_sf"/>
</dbReference>
<organism evidence="5 6">
    <name type="scientific">Stylophora pistillata</name>
    <name type="common">Smooth cauliflower coral</name>
    <dbReference type="NCBI Taxonomy" id="50429"/>
    <lineage>
        <taxon>Eukaryota</taxon>
        <taxon>Metazoa</taxon>
        <taxon>Cnidaria</taxon>
        <taxon>Anthozoa</taxon>
        <taxon>Hexacorallia</taxon>
        <taxon>Scleractinia</taxon>
        <taxon>Astrocoeniina</taxon>
        <taxon>Pocilloporidae</taxon>
        <taxon>Stylophora</taxon>
    </lineage>
</organism>
<evidence type="ECO:0000256" key="3">
    <source>
        <dbReference type="ARBA" id="ARBA00022827"/>
    </source>
</evidence>
<dbReference type="PANTHER" id="PTHR47470">
    <property type="entry name" value="CHOLESTEROL OXIDASE"/>
    <property type="match status" value="1"/>
</dbReference>
<dbReference type="OrthoDB" id="9974421at2759"/>
<dbReference type="EMBL" id="LSMT01000277">
    <property type="protein sequence ID" value="PFX21426.1"/>
    <property type="molecule type" value="Genomic_DNA"/>
</dbReference>
<dbReference type="AlphaFoldDB" id="A0A2B4RW95"/>
<sequence>MEVPSLQAAAHEQGSWYAYWNEARSGYRIAYDLYEFIVTDDLTLIQGWGVGGRSLSNASVGLDAESGVFQDPLWPQALRDDLEQLLKVDRKHFVDMIKPAQYPDNYPTLDKIDPMKEGLSDFDIEDLDKMFYKTPIYVNFEDTERNHVGIPQPKCTACGNCMADCNVGAKNTLNLNYLPDAKAHGAELFVELIQGKGIDHTLTPLCMSHDSASGVISFDNKIDDIDIIWDRPGYERNFEIIDQVLERVVHGLGGTYVRNPIWSETFGRGVVSVHPLGGCPMEESGGTAVVNHAGDSLEI</sequence>
<evidence type="ECO:0008006" key="7">
    <source>
        <dbReference type="Google" id="ProtNLM"/>
    </source>
</evidence>
<evidence type="ECO:0000256" key="2">
    <source>
        <dbReference type="ARBA" id="ARBA00022630"/>
    </source>
</evidence>
<dbReference type="STRING" id="50429.A0A2B4RW95"/>
<protein>
    <recommendedName>
        <fullName evidence="7">4Fe-4S ferredoxin-type domain-containing protein</fullName>
    </recommendedName>
</protein>
<reference evidence="6" key="1">
    <citation type="journal article" date="2017" name="bioRxiv">
        <title>Comparative analysis of the genomes of Stylophora pistillata and Acropora digitifera provides evidence for extensive differences between species of corals.</title>
        <authorList>
            <person name="Voolstra C.R."/>
            <person name="Li Y."/>
            <person name="Liew Y.J."/>
            <person name="Baumgarten S."/>
            <person name="Zoccola D."/>
            <person name="Flot J.-F."/>
            <person name="Tambutte S."/>
            <person name="Allemand D."/>
            <person name="Aranda M."/>
        </authorList>
    </citation>
    <scope>NUCLEOTIDE SEQUENCE [LARGE SCALE GENOMIC DNA]</scope>
</reference>
<dbReference type="GO" id="GO:0016491">
    <property type="term" value="F:oxidoreductase activity"/>
    <property type="evidence" value="ECO:0007669"/>
    <property type="project" value="UniProtKB-KW"/>
</dbReference>
<dbReference type="PANTHER" id="PTHR47470:SF1">
    <property type="entry name" value="FAD-DEPENDENT OXIDOREDUCTASE 2 FAD BINDING DOMAIN-CONTAINING PROTEIN"/>
    <property type="match status" value="1"/>
</dbReference>
<dbReference type="InterPro" id="IPR052542">
    <property type="entry name" value="Cholesterol_Oxidase"/>
</dbReference>
<proteinExistence type="predicted"/>
<keyword evidence="6" id="KW-1185">Reference proteome</keyword>
<accession>A0A2B4RW95</accession>
<name>A0A2B4RW95_STYPI</name>
<comment type="caution">
    <text evidence="5">The sequence shown here is derived from an EMBL/GenBank/DDBJ whole genome shotgun (WGS) entry which is preliminary data.</text>
</comment>
<keyword evidence="4" id="KW-0560">Oxidoreductase</keyword>
<evidence type="ECO:0000313" key="6">
    <source>
        <dbReference type="Proteomes" id="UP000225706"/>
    </source>
</evidence>
<keyword evidence="3" id="KW-0274">FAD</keyword>
<evidence type="ECO:0000256" key="1">
    <source>
        <dbReference type="ARBA" id="ARBA00001974"/>
    </source>
</evidence>
<dbReference type="Proteomes" id="UP000225706">
    <property type="component" value="Unassembled WGS sequence"/>
</dbReference>
<keyword evidence="2" id="KW-0285">Flavoprotein</keyword>
<dbReference type="Gene3D" id="3.30.410.10">
    <property type="entry name" value="Cholesterol Oxidase, domain 2"/>
    <property type="match status" value="1"/>
</dbReference>
<comment type="cofactor">
    <cofactor evidence="1">
        <name>FAD</name>
        <dbReference type="ChEBI" id="CHEBI:57692"/>
    </cofactor>
</comment>